<dbReference type="SUPFAM" id="SSF53590">
    <property type="entry name" value="Nucleoside hydrolase"/>
    <property type="match status" value="1"/>
</dbReference>
<evidence type="ECO:0000256" key="2">
    <source>
        <dbReference type="ARBA" id="ARBA00023295"/>
    </source>
</evidence>
<keyword evidence="1 4" id="KW-0378">Hydrolase</keyword>
<accession>I4EDZ2</accession>
<feature type="domain" description="Inosine/uridine-preferring nucleoside hydrolase" evidence="3">
    <location>
        <begin position="9"/>
        <end position="295"/>
    </location>
</feature>
<name>I4EDZ2_9BACT</name>
<sequence>MSEEPAIPVILDVDTGIDDALAIALAVRSPKLDLLGITTVAGNVPLEVATGNTLRVLAWLGADHVPVHPGMSGPLVRPLETATDIHGVDGLGGFVLPESAAVIQAPSGPEFIVQQARANPGTITLICTAPLTNLAVALSLEPELPRLIRRVVVMGGAFTVAGNVTPVAEFNAYVDPEAAVIVARSALPLTFIGLDVTHQVGLMREAWSALAELRDNGGRLVYEMLGQTFSQVENDVFYLHDPLAVAVAAEPELVETERWAVMVGRHEPLIGQTLLVHNPSLTRHEIALRVNSTTFLRMFAELLGLPLFQ</sequence>
<proteinExistence type="predicted"/>
<dbReference type="Pfam" id="PF01156">
    <property type="entry name" value="IU_nuc_hydro"/>
    <property type="match status" value="1"/>
</dbReference>
<dbReference type="RefSeq" id="WP_008475444.1">
    <property type="nucleotide sequence ID" value="NZ_CAGS01000074.1"/>
</dbReference>
<dbReference type="InterPro" id="IPR001910">
    <property type="entry name" value="Inosine/uridine_hydrolase_dom"/>
</dbReference>
<dbReference type="GO" id="GO:0005829">
    <property type="term" value="C:cytosol"/>
    <property type="evidence" value="ECO:0007669"/>
    <property type="project" value="TreeGrafter"/>
</dbReference>
<dbReference type="OrthoDB" id="9797882at2"/>
<dbReference type="GO" id="GO:0006152">
    <property type="term" value="P:purine nucleoside catabolic process"/>
    <property type="evidence" value="ECO:0007669"/>
    <property type="project" value="TreeGrafter"/>
</dbReference>
<reference evidence="4 5" key="1">
    <citation type="journal article" date="2012" name="ISME J.">
        <title>Nitrification expanded: discovery, physiology and genomics of a nitrite-oxidizing bacterium from the phylum Chloroflexi.</title>
        <authorList>
            <person name="Sorokin D.Y."/>
            <person name="Lucker S."/>
            <person name="Vejmelkova D."/>
            <person name="Kostrikina N.A."/>
            <person name="Kleerebezem R."/>
            <person name="Rijpstra W.I."/>
            <person name="Damste J.S."/>
            <person name="Le Paslier D."/>
            <person name="Muyzer G."/>
            <person name="Wagner M."/>
            <person name="van Loosdrecht M.C."/>
            <person name="Daims H."/>
        </authorList>
    </citation>
    <scope>NUCLEOTIDE SEQUENCE [LARGE SCALE GENOMIC DNA]</scope>
    <source>
        <strain evidence="5">none</strain>
    </source>
</reference>
<dbReference type="AlphaFoldDB" id="I4EDZ2"/>
<dbReference type="PANTHER" id="PTHR12304:SF4">
    <property type="entry name" value="URIDINE NUCLEOSIDASE"/>
    <property type="match status" value="1"/>
</dbReference>
<keyword evidence="2 4" id="KW-0326">Glycosidase</keyword>
<evidence type="ECO:0000313" key="4">
    <source>
        <dbReference type="EMBL" id="CCF82904.1"/>
    </source>
</evidence>
<comment type="caution">
    <text evidence="4">The sequence shown here is derived from an EMBL/GenBank/DDBJ whole genome shotgun (WGS) entry which is preliminary data.</text>
</comment>
<protein>
    <submittedName>
        <fullName evidence="4">Pyrimidine-specific ribonucleoside hydrolase rihA</fullName>
        <ecNumber evidence="4">3.2.-.-</ecNumber>
    </submittedName>
</protein>
<dbReference type="Proteomes" id="UP000004221">
    <property type="component" value="Unassembled WGS sequence"/>
</dbReference>
<keyword evidence="5" id="KW-1185">Reference proteome</keyword>
<dbReference type="PANTHER" id="PTHR12304">
    <property type="entry name" value="INOSINE-URIDINE PREFERRING NUCLEOSIDE HYDROLASE"/>
    <property type="match status" value="1"/>
</dbReference>
<gene>
    <name evidence="4" type="primary">rihA</name>
    <name evidence="4" type="ORF">NITHO_1650023</name>
</gene>
<organism evidence="4 5">
    <name type="scientific">Nitrolancea hollandica Lb</name>
    <dbReference type="NCBI Taxonomy" id="1129897"/>
    <lineage>
        <taxon>Bacteria</taxon>
        <taxon>Pseudomonadati</taxon>
        <taxon>Thermomicrobiota</taxon>
        <taxon>Thermomicrobia</taxon>
        <taxon>Sphaerobacterales</taxon>
        <taxon>Sphaerobacterineae</taxon>
        <taxon>Sphaerobacteraceae</taxon>
        <taxon>Nitrolancea</taxon>
    </lineage>
</organism>
<evidence type="ECO:0000313" key="5">
    <source>
        <dbReference type="Proteomes" id="UP000004221"/>
    </source>
</evidence>
<evidence type="ECO:0000259" key="3">
    <source>
        <dbReference type="Pfam" id="PF01156"/>
    </source>
</evidence>
<dbReference type="InterPro" id="IPR023186">
    <property type="entry name" value="IUNH"/>
</dbReference>
<dbReference type="EC" id="3.2.-.-" evidence="4"/>
<dbReference type="GO" id="GO:0008477">
    <property type="term" value="F:purine nucleosidase activity"/>
    <property type="evidence" value="ECO:0007669"/>
    <property type="project" value="TreeGrafter"/>
</dbReference>
<dbReference type="EMBL" id="CAGS01000074">
    <property type="protein sequence ID" value="CCF82904.1"/>
    <property type="molecule type" value="Genomic_DNA"/>
</dbReference>
<dbReference type="InterPro" id="IPR036452">
    <property type="entry name" value="Ribo_hydro-like"/>
</dbReference>
<evidence type="ECO:0000256" key="1">
    <source>
        <dbReference type="ARBA" id="ARBA00022801"/>
    </source>
</evidence>
<dbReference type="Gene3D" id="3.90.245.10">
    <property type="entry name" value="Ribonucleoside hydrolase-like"/>
    <property type="match status" value="1"/>
</dbReference>